<dbReference type="SMART" id="SM00495">
    <property type="entry name" value="ChtBD3"/>
    <property type="match status" value="2"/>
</dbReference>
<dbReference type="PANTHER" id="PTHR42976:SF1">
    <property type="entry name" value="GH18 DOMAIN-CONTAINING PROTEIN-RELATED"/>
    <property type="match status" value="1"/>
</dbReference>
<dbReference type="InterPro" id="IPR036573">
    <property type="entry name" value="CBM_sf_5/12"/>
</dbReference>
<dbReference type="RefSeq" id="WP_301143526.1">
    <property type="nucleotide sequence ID" value="NZ_JAUHQA010000001.1"/>
</dbReference>
<feature type="domain" description="Chitin-binding type-3" evidence="4">
    <location>
        <begin position="400"/>
        <end position="448"/>
    </location>
</feature>
<evidence type="ECO:0000256" key="1">
    <source>
        <dbReference type="ARBA" id="ARBA00022801"/>
    </source>
</evidence>
<evidence type="ECO:0000259" key="4">
    <source>
        <dbReference type="SMART" id="SM00495"/>
    </source>
</evidence>
<dbReference type="InterPro" id="IPR003610">
    <property type="entry name" value="CBM5/12"/>
</dbReference>
<organism evidence="5 6">
    <name type="scientific">Demequina muriae</name>
    <dbReference type="NCBI Taxonomy" id="3051664"/>
    <lineage>
        <taxon>Bacteria</taxon>
        <taxon>Bacillati</taxon>
        <taxon>Actinomycetota</taxon>
        <taxon>Actinomycetes</taxon>
        <taxon>Micrococcales</taxon>
        <taxon>Demequinaceae</taxon>
        <taxon>Demequina</taxon>
    </lineage>
</organism>
<dbReference type="Gene3D" id="3.20.20.80">
    <property type="entry name" value="Glycosidases"/>
    <property type="match status" value="1"/>
</dbReference>
<protein>
    <submittedName>
        <fullName evidence="5">Glycosyl hydrolase family 18</fullName>
    </submittedName>
</protein>
<proteinExistence type="predicted"/>
<gene>
    <name evidence="5" type="ORF">QQX02_12705</name>
</gene>
<keyword evidence="6" id="KW-1185">Reference proteome</keyword>
<feature type="domain" description="Chitin-binding type-3" evidence="4">
    <location>
        <begin position="468"/>
        <end position="514"/>
    </location>
</feature>
<reference evidence="5" key="1">
    <citation type="submission" date="2023-06" db="EMBL/GenBank/DDBJ databases">
        <title>Egi l300058.</title>
        <authorList>
            <person name="Gao L."/>
            <person name="Fang B.-Z."/>
            <person name="Li W.-J."/>
        </authorList>
    </citation>
    <scope>NUCLEOTIDE SEQUENCE</scope>
    <source>
        <strain evidence="5">EGI L300058</strain>
    </source>
</reference>
<dbReference type="Gene3D" id="2.10.10.20">
    <property type="entry name" value="Carbohydrate-binding module superfamily 5/12"/>
    <property type="match status" value="2"/>
</dbReference>
<dbReference type="CDD" id="cd12215">
    <property type="entry name" value="ChiC_BD"/>
    <property type="match status" value="2"/>
</dbReference>
<keyword evidence="3" id="KW-0812">Transmembrane</keyword>
<evidence type="ECO:0000313" key="6">
    <source>
        <dbReference type="Proteomes" id="UP001172708"/>
    </source>
</evidence>
<feature type="region of interest" description="Disordered" evidence="2">
    <location>
        <begin position="366"/>
        <end position="392"/>
    </location>
</feature>
<keyword evidence="1 5" id="KW-0378">Hydrolase</keyword>
<dbReference type="InterPro" id="IPR017853">
    <property type="entry name" value="GH"/>
</dbReference>
<dbReference type="SUPFAM" id="SSF51445">
    <property type="entry name" value="(Trans)glycosidases"/>
    <property type="match status" value="1"/>
</dbReference>
<dbReference type="InterPro" id="IPR052750">
    <property type="entry name" value="GH18_Chitinase"/>
</dbReference>
<dbReference type="Proteomes" id="UP001172708">
    <property type="component" value="Unassembled WGS sequence"/>
</dbReference>
<comment type="caution">
    <text evidence="5">The sequence shown here is derived from an EMBL/GenBank/DDBJ whole genome shotgun (WGS) entry which is preliminary data.</text>
</comment>
<feature type="transmembrane region" description="Helical" evidence="3">
    <location>
        <begin position="20"/>
        <end position="43"/>
    </location>
</feature>
<accession>A0ABT8GK15</accession>
<keyword evidence="3" id="KW-1133">Transmembrane helix</keyword>
<dbReference type="PANTHER" id="PTHR42976">
    <property type="entry name" value="BIFUNCTIONAL CHITINASE/LYSOZYME-RELATED"/>
    <property type="match status" value="1"/>
</dbReference>
<evidence type="ECO:0000256" key="2">
    <source>
        <dbReference type="SAM" id="MobiDB-lite"/>
    </source>
</evidence>
<dbReference type="SUPFAM" id="SSF51055">
    <property type="entry name" value="Carbohydrate binding domain"/>
    <property type="match status" value="2"/>
</dbReference>
<keyword evidence="3" id="KW-0472">Membrane</keyword>
<dbReference type="CDD" id="cd06543">
    <property type="entry name" value="GH18_PF-ChiA-like"/>
    <property type="match status" value="1"/>
</dbReference>
<evidence type="ECO:0000256" key="3">
    <source>
        <dbReference type="SAM" id="Phobius"/>
    </source>
</evidence>
<sequence length="518" mass="54119">MTSLPSAPTPRRTRVSLLRLGVLLLTVGLTGWFGFQAISAVALGPAKPGPSTFSGYVDVTATPSYAFETPDGPAQSDVTLAFVVSDTQDPCVPSWGAYYSLDSAAADLELDRRVRQLREVGGDVRVSFGGQANSELAVGCTDPDGLLDAYRSVVERYSLTTIDLDIEGGALDDTASIARRAVAIATLQDERLADDGLAVWLTLPVGPTGLTAAGEQVVSQMLAAGVDLAGVNGMTMNLGVPTTASQPQSDVIIDSATALHDQVSALHEQVGISLTETQAWGKVGITPMIGQNDIPNERFTLADAAIVNQFARDTGVGLVSMWSLNRDGTCTAPLPSVLTVVQTSCSGVDQGGQLFAEALAVDLPSSSAGVTSGESPAPVASPPAAPATPQVVDDPETSPYPIWDPLGTYPAGTKIVWRQQVYEAKFWTSGFAPDSAVANAADSPWSLLGPVLPGDTPAPLPTLPEGSYPQWDEEEVYTAGSRVQLGLVPYEAKWWTQGIEPGVSVEGGTPWVLVMPAR</sequence>
<dbReference type="EMBL" id="JAUHQA010000001">
    <property type="protein sequence ID" value="MDN4481783.1"/>
    <property type="molecule type" value="Genomic_DNA"/>
</dbReference>
<name>A0ABT8GK15_9MICO</name>
<evidence type="ECO:0000313" key="5">
    <source>
        <dbReference type="EMBL" id="MDN4481783.1"/>
    </source>
</evidence>
<dbReference type="GO" id="GO:0016787">
    <property type="term" value="F:hydrolase activity"/>
    <property type="evidence" value="ECO:0007669"/>
    <property type="project" value="UniProtKB-KW"/>
</dbReference>